<keyword evidence="1" id="KW-1133">Transmembrane helix</keyword>
<feature type="transmembrane region" description="Helical" evidence="1">
    <location>
        <begin position="54"/>
        <end position="74"/>
    </location>
</feature>
<sequence length="105" mass="11731">MNFKDIKSSKQKLFTIIKFISIPLITAGMGLEIWNIETITTSHQLPTVLNPVLILAHIALAAHFIEGIIAAIYAPAKNHNPIKYAVYTFFVGTVGLLELWENRDP</sequence>
<protein>
    <submittedName>
        <fullName evidence="2">Uncharacterized protein</fullName>
    </submittedName>
</protein>
<comment type="caution">
    <text evidence="2">The sequence shown here is derived from an EMBL/GenBank/DDBJ whole genome shotgun (WGS) entry which is preliminary data.</text>
</comment>
<keyword evidence="3" id="KW-1185">Reference proteome</keyword>
<dbReference type="RefSeq" id="WP_096571749.1">
    <property type="nucleotide sequence ID" value="NZ_BJCE01000002.1"/>
</dbReference>
<dbReference type="AlphaFoldDB" id="A0A479ZS63"/>
<evidence type="ECO:0000313" key="3">
    <source>
        <dbReference type="Proteomes" id="UP000300142"/>
    </source>
</evidence>
<evidence type="ECO:0000313" key="2">
    <source>
        <dbReference type="EMBL" id="GCL35012.1"/>
    </source>
</evidence>
<accession>A0A479ZS63</accession>
<dbReference type="Proteomes" id="UP000300142">
    <property type="component" value="Unassembled WGS sequence"/>
</dbReference>
<organism evidence="2 3">
    <name type="scientific">Sphaerospermopsis reniformis</name>
    <dbReference type="NCBI Taxonomy" id="531300"/>
    <lineage>
        <taxon>Bacteria</taxon>
        <taxon>Bacillati</taxon>
        <taxon>Cyanobacteriota</taxon>
        <taxon>Cyanophyceae</taxon>
        <taxon>Nostocales</taxon>
        <taxon>Aphanizomenonaceae</taxon>
        <taxon>Sphaerospermopsis</taxon>
    </lineage>
</organism>
<dbReference type="EMBL" id="BJCE01000002">
    <property type="protein sequence ID" value="GCL35012.1"/>
    <property type="molecule type" value="Genomic_DNA"/>
</dbReference>
<name>A0A479ZS63_9CYAN</name>
<feature type="transmembrane region" description="Helical" evidence="1">
    <location>
        <begin position="12"/>
        <end position="34"/>
    </location>
</feature>
<gene>
    <name evidence="2" type="ORF">SR1949_01040</name>
</gene>
<keyword evidence="1" id="KW-0472">Membrane</keyword>
<proteinExistence type="predicted"/>
<evidence type="ECO:0000256" key="1">
    <source>
        <dbReference type="SAM" id="Phobius"/>
    </source>
</evidence>
<reference evidence="3" key="1">
    <citation type="submission" date="2019-02" db="EMBL/GenBank/DDBJ databases">
        <title>Draft genome sequence of Sphaerospermopsis reniformis NIES-1949.</title>
        <authorList>
            <person name="Yamaguchi H."/>
            <person name="Suzuki S."/>
            <person name="Kawachi M."/>
        </authorList>
    </citation>
    <scope>NUCLEOTIDE SEQUENCE [LARGE SCALE GENOMIC DNA]</scope>
    <source>
        <strain evidence="3">NIES-1949</strain>
    </source>
</reference>
<keyword evidence="1" id="KW-0812">Transmembrane</keyword>